<proteinExistence type="predicted"/>
<keyword evidence="2" id="KW-1185">Reference proteome</keyword>
<gene>
    <name evidence="1" type="ORF">JZM60_13075</name>
</gene>
<dbReference type="EMBL" id="CP071382">
    <property type="protein sequence ID" value="QSV45073.1"/>
    <property type="molecule type" value="Genomic_DNA"/>
</dbReference>
<accession>A0ABX7Q0Z2</accession>
<organism evidence="1 2">
    <name type="scientific">Geobacter benzoatilyticus</name>
    <dbReference type="NCBI Taxonomy" id="2815309"/>
    <lineage>
        <taxon>Bacteria</taxon>
        <taxon>Pseudomonadati</taxon>
        <taxon>Thermodesulfobacteriota</taxon>
        <taxon>Desulfuromonadia</taxon>
        <taxon>Geobacterales</taxon>
        <taxon>Geobacteraceae</taxon>
        <taxon>Geobacter</taxon>
    </lineage>
</organism>
<dbReference type="RefSeq" id="WP_207162879.1">
    <property type="nucleotide sequence ID" value="NZ_CP071382.1"/>
</dbReference>
<evidence type="ECO:0000313" key="1">
    <source>
        <dbReference type="EMBL" id="QSV45073.1"/>
    </source>
</evidence>
<reference evidence="1 2" key="1">
    <citation type="submission" date="2021-03" db="EMBL/GenBank/DDBJ databases">
        <title>Geobacter metallireducens gen. nov. sp. nov., a microorganism capable of coupling the complete oxidation of organic compounds to the reduction of iron and other metals.</title>
        <authorList>
            <person name="Li Y."/>
        </authorList>
    </citation>
    <scope>NUCLEOTIDE SEQUENCE [LARGE SCALE GENOMIC DNA]</scope>
    <source>
        <strain evidence="1 2">Jerry-YX</strain>
    </source>
</reference>
<evidence type="ECO:0000313" key="2">
    <source>
        <dbReference type="Proteomes" id="UP000663651"/>
    </source>
</evidence>
<dbReference type="Proteomes" id="UP000663651">
    <property type="component" value="Chromosome"/>
</dbReference>
<sequence>MDSSVFLILLNMWMVSFPAETSSLLNRTIDPALSLRADSVEMVYTDGKFSHLEYGFAGHQQPPSYTPPSTNHRIMRPRLAEFGPCNRRGHLLSRSSDRPCGFVVDLSNGTSPINLLSFDTLAVKARNKGQWSVALADEQLATLEENYPIGNLHGNHQESFSLNKAAEHLDLKRIKYLVFILQSSSGELNIDGIELTRSASATPPLPEHSIWIWDSRPAINDAGSMVRNLKALHVRRIYLQISDELEPLLPIMRECTAAGIEVFALDGSPAYLERPDPLLKRVQTVKDFNLKHPGTQFAGFQIDIEPHLNKDFRIRLDTYGSLYVELMERIRRITDGKLPLSTVIPFWYDSLLIKERTLAWHLIRQSDEAVIMSYRTDDKEIEAISRDELLYGERLSRKVLLGVETGRIPDEVHISYRKCAGDAPSAMEAGNAYWCRSRDYTVPGSRISFKGKVDSLKKQLTISLPYQSFSGWVIHSYETAPR</sequence>
<name>A0ABX7Q0Z2_9BACT</name>
<protein>
    <submittedName>
        <fullName evidence="1">Uncharacterized protein</fullName>
    </submittedName>
</protein>